<keyword evidence="2" id="KW-0560">Oxidoreductase</keyword>
<dbReference type="OrthoDB" id="9815791at2"/>
<gene>
    <name evidence="5" type="ORF">AWH48_08035</name>
</gene>
<comment type="similarity">
    <text evidence="1">Belongs to the iron-containing alcohol dehydrogenase family.</text>
</comment>
<evidence type="ECO:0000259" key="3">
    <source>
        <dbReference type="Pfam" id="PF00465"/>
    </source>
</evidence>
<dbReference type="Gene3D" id="3.40.50.1970">
    <property type="match status" value="1"/>
</dbReference>
<name>A0A177KMD8_9BACI</name>
<dbReference type="GO" id="GO:0046872">
    <property type="term" value="F:metal ion binding"/>
    <property type="evidence" value="ECO:0007669"/>
    <property type="project" value="InterPro"/>
</dbReference>
<comment type="caution">
    <text evidence="5">The sequence shown here is derived from an EMBL/GenBank/DDBJ whole genome shotgun (WGS) entry which is preliminary data.</text>
</comment>
<accession>A0A177KMD8</accession>
<dbReference type="Pfam" id="PF00465">
    <property type="entry name" value="Fe-ADH"/>
    <property type="match status" value="1"/>
</dbReference>
<organism evidence="5 6">
    <name type="scientific">Domibacillus aminovorans</name>
    <dbReference type="NCBI Taxonomy" id="29332"/>
    <lineage>
        <taxon>Bacteria</taxon>
        <taxon>Bacillati</taxon>
        <taxon>Bacillota</taxon>
        <taxon>Bacilli</taxon>
        <taxon>Bacillales</taxon>
        <taxon>Bacillaceae</taxon>
        <taxon>Domibacillus</taxon>
    </lineage>
</organism>
<dbReference type="Gene3D" id="1.20.1090.10">
    <property type="entry name" value="Dehydroquinate synthase-like - alpha domain"/>
    <property type="match status" value="1"/>
</dbReference>
<dbReference type="InterPro" id="IPR001670">
    <property type="entry name" value="ADH_Fe/GldA"/>
</dbReference>
<dbReference type="Proteomes" id="UP000077271">
    <property type="component" value="Unassembled WGS sequence"/>
</dbReference>
<feature type="domain" description="Alcohol dehydrogenase iron-type/glycerol dehydrogenase GldA" evidence="3">
    <location>
        <begin position="10"/>
        <end position="175"/>
    </location>
</feature>
<dbReference type="EMBL" id="LQWZ01000033">
    <property type="protein sequence ID" value="OAH54533.1"/>
    <property type="molecule type" value="Genomic_DNA"/>
</dbReference>
<dbReference type="RefSeq" id="WP_018394731.1">
    <property type="nucleotide sequence ID" value="NZ_LQWZ01000033.1"/>
</dbReference>
<evidence type="ECO:0000259" key="4">
    <source>
        <dbReference type="Pfam" id="PF25137"/>
    </source>
</evidence>
<evidence type="ECO:0000256" key="2">
    <source>
        <dbReference type="ARBA" id="ARBA00023002"/>
    </source>
</evidence>
<reference evidence="5 6" key="1">
    <citation type="submission" date="2016-01" db="EMBL/GenBank/DDBJ databases">
        <title>Investigation of taxonomic status of Bacillus aminovorans.</title>
        <authorList>
            <person name="Verma A."/>
            <person name="Pal Y."/>
            <person name="Krishnamurthi S."/>
        </authorList>
    </citation>
    <scope>NUCLEOTIDE SEQUENCE [LARGE SCALE GENOMIC DNA]</scope>
    <source>
        <strain evidence="5 6">DSM 4337</strain>
    </source>
</reference>
<dbReference type="SUPFAM" id="SSF56796">
    <property type="entry name" value="Dehydroquinate synthase-like"/>
    <property type="match status" value="1"/>
</dbReference>
<dbReference type="InterPro" id="IPR039697">
    <property type="entry name" value="Alcohol_dehydrogenase_Fe"/>
</dbReference>
<evidence type="ECO:0000313" key="5">
    <source>
        <dbReference type="EMBL" id="OAH54533.1"/>
    </source>
</evidence>
<dbReference type="Pfam" id="PF25137">
    <property type="entry name" value="ADH_Fe_C"/>
    <property type="match status" value="1"/>
</dbReference>
<evidence type="ECO:0000313" key="6">
    <source>
        <dbReference type="Proteomes" id="UP000077271"/>
    </source>
</evidence>
<dbReference type="PANTHER" id="PTHR11496">
    <property type="entry name" value="ALCOHOL DEHYDROGENASE"/>
    <property type="match status" value="1"/>
</dbReference>
<evidence type="ECO:0000256" key="1">
    <source>
        <dbReference type="ARBA" id="ARBA00007358"/>
    </source>
</evidence>
<dbReference type="CDD" id="cd08551">
    <property type="entry name" value="Fe-ADH"/>
    <property type="match status" value="1"/>
</dbReference>
<sequence length="392" mass="41602">MTISTFKIANKLITGEGATGQLKVEAERLGMTNPLIVTDHIIQQTGMLNNIQEILEGLTCGVFLEVKPEPEFYVVEECRKAFQTGGHDGLIAIGGGSAMDTAKAVSGYANYTGALVDLVGTDHVKQKGCPLIVIPTTAGTGSEVTNISILSDKEEQVKKGIVSDYLLPDVAIVSPEMTLTMPAGVTAASGIDALVHAIEAYISVHASPITDALAIGAMKMIAVNLPKAYANPDNVQAREQMATASLMAGMAFGNAGVGAVHALAYPLGGRFHIPHGVSNALLLPYVMEWNKIACLERFRDVAAALGEKVDEATDNEAAEKAIAAMSRLCKAVRIPDGLQELGIKETDLEDMAEDASKIDRLLKNNPRRLNKADILAIYQAAYLGGERDAMEK</sequence>
<dbReference type="AlphaFoldDB" id="A0A177KMD8"/>
<dbReference type="InterPro" id="IPR056798">
    <property type="entry name" value="ADH_Fe_C"/>
</dbReference>
<dbReference type="FunFam" id="3.40.50.1970:FF:000003">
    <property type="entry name" value="Alcohol dehydrogenase, iron-containing"/>
    <property type="match status" value="1"/>
</dbReference>
<dbReference type="FunFam" id="1.20.1090.10:FF:000001">
    <property type="entry name" value="Aldehyde-alcohol dehydrogenase"/>
    <property type="match status" value="1"/>
</dbReference>
<dbReference type="PANTHER" id="PTHR11496:SF102">
    <property type="entry name" value="ALCOHOL DEHYDROGENASE 4"/>
    <property type="match status" value="1"/>
</dbReference>
<feature type="domain" description="Fe-containing alcohol dehydrogenase-like C-terminal" evidence="4">
    <location>
        <begin position="186"/>
        <end position="382"/>
    </location>
</feature>
<protein>
    <submittedName>
        <fullName evidence="5">Alcohol dehydrogenase</fullName>
    </submittedName>
</protein>
<dbReference type="GO" id="GO:0004022">
    <property type="term" value="F:alcohol dehydrogenase (NAD+) activity"/>
    <property type="evidence" value="ECO:0007669"/>
    <property type="project" value="TreeGrafter"/>
</dbReference>
<proteinExistence type="inferred from homology"/>